<name>A0A944HBZ8_PSEFL</name>
<keyword evidence="2" id="KW-0964">Secreted</keyword>
<dbReference type="GO" id="GO:0005576">
    <property type="term" value="C:extracellular region"/>
    <property type="evidence" value="ECO:0007669"/>
    <property type="project" value="UniProtKB-SubCell"/>
</dbReference>
<dbReference type="PANTHER" id="PTHR12338:SF8">
    <property type="entry name" value="HEME_HEMOPEXIN-BINDING PROTEIN"/>
    <property type="match status" value="1"/>
</dbReference>
<dbReference type="InterPro" id="IPR012334">
    <property type="entry name" value="Pectin_lyas_fold"/>
</dbReference>
<dbReference type="EMBL" id="JAGGOB010000015">
    <property type="protein sequence ID" value="MBT2328661.1"/>
    <property type="molecule type" value="Genomic_DNA"/>
</dbReference>
<evidence type="ECO:0000256" key="2">
    <source>
        <dbReference type="ARBA" id="ARBA00022525"/>
    </source>
</evidence>
<protein>
    <submittedName>
        <fullName evidence="5">Filamentous hemagglutinin N-terminal domain-containing protein</fullName>
    </submittedName>
</protein>
<dbReference type="NCBIfam" id="TIGR01901">
    <property type="entry name" value="adhes_NPXG"/>
    <property type="match status" value="1"/>
</dbReference>
<evidence type="ECO:0000313" key="5">
    <source>
        <dbReference type="EMBL" id="MBT2328661.1"/>
    </source>
</evidence>
<dbReference type="InterPro" id="IPR008638">
    <property type="entry name" value="FhaB/CdiA-like_TPS"/>
</dbReference>
<dbReference type="RefSeq" id="WP_214912572.1">
    <property type="nucleotide sequence ID" value="NZ_JAGGNX010000013.1"/>
</dbReference>
<dbReference type="InterPro" id="IPR050909">
    <property type="entry name" value="Bact_Autotransporter_VF"/>
</dbReference>
<sequence>MKRASLNHLYRLVWSDADQAFVAVAEHSTSRGKRGGVVGVLAVLGLIGSGVAHAADLPTGGSIVGGSGAISQNGSHMVIDQHTGKLVTNWNSFDIGRDASVTFRQPGAESIALNRVIGGGSASQIMGKLNANGQVWLLNPNGVVIGKGAQVNVGGLVASSLKITDQDFLAGKTDLSGGAGAGAVLNQGTVNAAPGGVVALIGPQVGNSGTIRTPGGSTVLAAGDKVSLDFQGDGLVSVNIDRGVLDALVQNEGHISADGGMVSLSARSADAALNSVINNTGVIEAQGLVERGGRILLDGDSEGGLTQVAGTLDASSEHGRGGDIVVTGERITVADATLKASGTSGGGTIKVGGGWQGQDADVANAKQVTVERNVKVNADATVDGDGGTVVFWADGDNRFAGDISIRGGAKGGNGGKAEVSGKQTLKYAGTTDARAAKGRTGDLLLDPTNITVSGGSGTSGDWSAGSGNVTVYEQTLEAQMANVLMQATDNINFADLNLNGGDGVITMQENVSFRAETLGGSNSTITFANSNNTLAVSGTGSIYMQAGGGGTGSIVDVFNLSASGAGVNPDVADLPDHDVSTIGSGTPGAGSITLLGADGLTIAGSLTTGGGYVRLSSDSDSGGRGALTINTPINTSGGNLYLSFGTTAYADSIATLNSDVTLGAGRLFFGDAMGSKALGGSTGEKRLAGLLNLSGDVNFSTPMTMLGGASIYTDGAINFTNTLNLDTGTGQLTLRANNVDFTQATLQNVSTASIRLEPYDATTNIQLNSSSGNAGGGILLDANAPATDISKLVGVSNLTIGRSDGTGTTSVDASGFGFSANNNLTLLNGDIQVDGELRNTHGSGRITAQAGTGDVVIGSGGTVTAQGTGDAVVLVAARNFINQAGANALVANNGRWLTYSTSPLADTRGGLAAAFKQYAAQFGDTVLGTGNGHLYSFAPQVHVELQGEVRKTYDANATATVTNANFAMTGAIDGDTIDVLSFGNASYADKNAGAGKLVTVDDVDVSEATNGAVKVFGYQVDASSVSGNIGVIDRKVLTATADAANKTYDGSTTASLSNLALIGVVGGDEGKVNTSGTTGTFIDKNAGQGKAVSGSGVALTGDEANNYVFDTTAQIGTADIERKVLTATADVANKTYDGSTTASLSNLALIGIVGGDEGKVNTSGTTGAFVDKNAGQGKAVSGSGVALTGDEANNYVFDTTAQIGTADIDRKVLTATADVANKTYDGSTTASLSNLALIGIVGGDEGKVNTSGTTGAFVDKNAGQNKAVSGSGVALTGDEANNYAFDTTAQIGTADISRKVLTATADVANKTYDGSTTASLSNLALIGIVGGDEGKVNTSGTTGAFVDKNAGQNKAVSGSGVALTGDEANNYAFDTTAQIGTADIDRKVLTATADVANKTYDGSTTASLSNLALIGIIGGDEGKVNTSGTTGAFINKNAGQNKAVSGSGVALTGDEANNYAFDTTAQIGTADISRKVLTATADVANKTYDGSTTASLSNLALIGVVDGDGGKVTTTGTTGAFINKNAGQNKSVSGSGVALTGDEANNYAFDTTAQIGTADISRKKLNATVDIADKRFDGRTTATIRTIALDGVVVGDGVAATGTALFDTPEVGRGKTVNVDLLLQGDDAANYELPDPSSLVQTASIDSVFAPVGLINAAQGANGTEVAIKRPGDQVVVEGLSPAQPIPSTALFSDTPNMTNVAANFVSVNDLVLQDAVLNGNGRMSLALADGASEPAVQKSLALYRTRAGEPLSGEGQYSATDLGNSLTLELANAGSRQAPVLQRSGANSVEGSVALANGTRLSLQVTLLSDGVLLVQVPAAASNIASDELAAYGLVVAKKRLGTSVRSIEAVVIEHALRQAQVAGKYMEVVSR</sequence>
<reference evidence="5" key="1">
    <citation type="submission" date="2021-03" db="EMBL/GenBank/DDBJ databases">
        <title>Genomic analysis provides insights into the functional capacity of soil bacteria communities inhabiting an altitudinal gradient in the Atacama Desert.</title>
        <authorList>
            <person name="Gonzalez M."/>
            <person name="Maldonado J."/>
            <person name="Maza F."/>
            <person name="Hodar C."/>
            <person name="Cortes M."/>
            <person name="Palma R."/>
            <person name="Andreani C."/>
            <person name="Gaete A."/>
            <person name="Vasquez-Dean J."/>
            <person name="Acuna V."/>
            <person name="Aguado M."/>
            <person name="Mandakovic D."/>
            <person name="Latorre M."/>
            <person name="Orellana A."/>
            <person name="Gutierrez R."/>
            <person name="Montecino M."/>
            <person name="Allende M."/>
            <person name="Maass A."/>
            <person name="Cambiazo V."/>
        </authorList>
    </citation>
    <scope>NUCLEOTIDE SEQUENCE</scope>
    <source>
        <strain evidence="5">ISL-25</strain>
    </source>
</reference>
<dbReference type="Proteomes" id="UP000692896">
    <property type="component" value="Unassembled WGS sequence"/>
</dbReference>
<dbReference type="SUPFAM" id="SSF51126">
    <property type="entry name" value="Pectin lyase-like"/>
    <property type="match status" value="1"/>
</dbReference>
<comment type="subcellular location">
    <subcellularLocation>
        <location evidence="1">Secreted</location>
    </subcellularLocation>
</comment>
<gene>
    <name evidence="5" type="ORF">J7E47_08005</name>
</gene>
<proteinExistence type="predicted"/>
<dbReference type="InterPro" id="IPR024973">
    <property type="entry name" value="ESPR"/>
</dbReference>
<dbReference type="InterPro" id="IPR011050">
    <property type="entry name" value="Pectin_lyase_fold/virulence"/>
</dbReference>
<dbReference type="InterPro" id="IPR041248">
    <property type="entry name" value="YDG"/>
</dbReference>
<accession>A0A944HBZ8</accession>
<feature type="domain" description="Filamentous haemagglutinin FhaB/tRNA nuclease CdiA-like TPS" evidence="4">
    <location>
        <begin position="54"/>
        <end position="167"/>
    </location>
</feature>
<evidence type="ECO:0000256" key="3">
    <source>
        <dbReference type="ARBA" id="ARBA00022729"/>
    </source>
</evidence>
<dbReference type="SMART" id="SM00912">
    <property type="entry name" value="Haemagg_act"/>
    <property type="match status" value="1"/>
</dbReference>
<keyword evidence="3" id="KW-0732">Signal</keyword>
<dbReference type="Pfam" id="PF05860">
    <property type="entry name" value="TPS"/>
    <property type="match status" value="1"/>
</dbReference>
<dbReference type="Pfam" id="PF13018">
    <property type="entry name" value="ESPR"/>
    <property type="match status" value="1"/>
</dbReference>
<dbReference type="Gene3D" id="2.160.20.10">
    <property type="entry name" value="Single-stranded right-handed beta-helix, Pectin lyase-like"/>
    <property type="match status" value="1"/>
</dbReference>
<evidence type="ECO:0000259" key="4">
    <source>
        <dbReference type="SMART" id="SM00912"/>
    </source>
</evidence>
<evidence type="ECO:0000256" key="1">
    <source>
        <dbReference type="ARBA" id="ARBA00004613"/>
    </source>
</evidence>
<comment type="caution">
    <text evidence="5">The sequence shown here is derived from an EMBL/GenBank/DDBJ whole genome shotgun (WGS) entry which is preliminary data.</text>
</comment>
<dbReference type="Pfam" id="PF18657">
    <property type="entry name" value="YDG"/>
    <property type="match status" value="8"/>
</dbReference>
<evidence type="ECO:0000313" key="6">
    <source>
        <dbReference type="Proteomes" id="UP000692896"/>
    </source>
</evidence>
<organism evidence="5 6">
    <name type="scientific">Pseudomonas fluorescens</name>
    <dbReference type="NCBI Taxonomy" id="294"/>
    <lineage>
        <taxon>Bacteria</taxon>
        <taxon>Pseudomonadati</taxon>
        <taxon>Pseudomonadota</taxon>
        <taxon>Gammaproteobacteria</taxon>
        <taxon>Pseudomonadales</taxon>
        <taxon>Pseudomonadaceae</taxon>
        <taxon>Pseudomonas</taxon>
    </lineage>
</organism>
<dbReference type="PANTHER" id="PTHR12338">
    <property type="entry name" value="AUTOTRANSPORTER"/>
    <property type="match status" value="1"/>
</dbReference>